<dbReference type="SUPFAM" id="SSF48208">
    <property type="entry name" value="Six-hairpin glycosidases"/>
    <property type="match status" value="1"/>
</dbReference>
<dbReference type="InterPro" id="IPR002037">
    <property type="entry name" value="Glyco_hydro_8"/>
</dbReference>
<dbReference type="OrthoDB" id="9766708at2"/>
<evidence type="ECO:0000313" key="9">
    <source>
        <dbReference type="Proteomes" id="UP000249165"/>
    </source>
</evidence>
<evidence type="ECO:0000256" key="3">
    <source>
        <dbReference type="ARBA" id="ARBA00012601"/>
    </source>
</evidence>
<dbReference type="InterPro" id="IPR012341">
    <property type="entry name" value="6hp_glycosidase-like_sf"/>
</dbReference>
<dbReference type="EMBL" id="QLMG01000051">
    <property type="protein sequence ID" value="RAK11252.1"/>
    <property type="molecule type" value="Genomic_DNA"/>
</dbReference>
<dbReference type="Pfam" id="PF01270">
    <property type="entry name" value="Glyco_hydro_8"/>
    <property type="match status" value="1"/>
</dbReference>
<proteinExistence type="inferred from homology"/>
<dbReference type="PROSITE" id="PS51318">
    <property type="entry name" value="TAT"/>
    <property type="match status" value="1"/>
</dbReference>
<keyword evidence="9" id="KW-1185">Reference proteome</keyword>
<gene>
    <name evidence="8" type="ORF">ATI53_105110</name>
</gene>
<dbReference type="GO" id="GO:0008810">
    <property type="term" value="F:cellulase activity"/>
    <property type="evidence" value="ECO:0007669"/>
    <property type="project" value="UniProtKB-EC"/>
</dbReference>
<evidence type="ECO:0000256" key="5">
    <source>
        <dbReference type="ARBA" id="ARBA00023001"/>
    </source>
</evidence>
<comment type="similarity">
    <text evidence="2">Belongs to the glycosyl hydrolase 8 (cellulase D) family.</text>
</comment>
<name>A0A327XSK3_9RHOB</name>
<accession>A0A327XSK3</accession>
<keyword evidence="7" id="KW-0624">Polysaccharide degradation</keyword>
<reference evidence="8 9" key="1">
    <citation type="submission" date="2018-06" db="EMBL/GenBank/DDBJ databases">
        <title>Genomic Encyclopedia of Archaeal and Bacterial Type Strains, Phase II (KMG-II): from individual species to whole genera.</title>
        <authorList>
            <person name="Goeker M."/>
        </authorList>
    </citation>
    <scope>NUCLEOTIDE SEQUENCE [LARGE SCALE GENOMIC DNA]</scope>
    <source>
        <strain evidence="8 9">DSM 22011</strain>
    </source>
</reference>
<dbReference type="EC" id="3.2.1.4" evidence="3"/>
<dbReference type="InterPro" id="IPR006311">
    <property type="entry name" value="TAT_signal"/>
</dbReference>
<evidence type="ECO:0000256" key="4">
    <source>
        <dbReference type="ARBA" id="ARBA00022801"/>
    </source>
</evidence>
<dbReference type="Proteomes" id="UP000249165">
    <property type="component" value="Unassembled WGS sequence"/>
</dbReference>
<dbReference type="InterPro" id="IPR008928">
    <property type="entry name" value="6-hairpin_glycosidase_sf"/>
</dbReference>
<evidence type="ECO:0000256" key="2">
    <source>
        <dbReference type="ARBA" id="ARBA00009209"/>
    </source>
</evidence>
<protein>
    <recommendedName>
        <fullName evidence="3">cellulase</fullName>
        <ecNumber evidence="3">3.2.1.4</ecNumber>
    </recommendedName>
</protein>
<keyword evidence="4" id="KW-0378">Hydrolase</keyword>
<evidence type="ECO:0000256" key="7">
    <source>
        <dbReference type="ARBA" id="ARBA00023326"/>
    </source>
</evidence>
<dbReference type="PRINTS" id="PR00735">
    <property type="entry name" value="GLHYDRLASE8"/>
</dbReference>
<dbReference type="GO" id="GO:0030245">
    <property type="term" value="P:cellulose catabolic process"/>
    <property type="evidence" value="ECO:0007669"/>
    <property type="project" value="UniProtKB-KW"/>
</dbReference>
<sequence length="353" mass="38221">MSTPTFDRRGLLLALTGLVAGRSWAQGGGPQAWENWKAAFVDNEGRVIDDGQAGISHSEGQAYGLLLAQAYGDHETFERIETWTRATLATRQDALMAWKWRDGAVRDWRNATDGDLLRAWALLRADRDSGWSGHARQAQRIARDIVQICLAPDPRIRDEPLLKPSDQAMATDAAVTVNPSYYILRALIELGDASDQPALIRTAAHGERLLADPGAMRDWIEVTPGGLAPADGFEDRFGWDALRIPLYLAWSGRTAHPALARAGARFAATSTPGHVATVTGPEGRMRQQSNAPGFRAVSDLAAARAPGPAGSAGQGYYPATLGLLAQIAWKEGMKRHSPVKAPTLHNRRLDGGR</sequence>
<dbReference type="RefSeq" id="WP_111551117.1">
    <property type="nucleotide sequence ID" value="NZ_LIGK01000084.1"/>
</dbReference>
<dbReference type="Gene3D" id="1.50.10.10">
    <property type="match status" value="1"/>
</dbReference>
<evidence type="ECO:0000313" key="8">
    <source>
        <dbReference type="EMBL" id="RAK11252.1"/>
    </source>
</evidence>
<evidence type="ECO:0000256" key="1">
    <source>
        <dbReference type="ARBA" id="ARBA00000966"/>
    </source>
</evidence>
<dbReference type="AlphaFoldDB" id="A0A327XSK3"/>
<keyword evidence="7" id="KW-0119">Carbohydrate metabolism</keyword>
<comment type="caution">
    <text evidence="8">The sequence shown here is derived from an EMBL/GenBank/DDBJ whole genome shotgun (WGS) entry which is preliminary data.</text>
</comment>
<evidence type="ECO:0000256" key="6">
    <source>
        <dbReference type="ARBA" id="ARBA00023295"/>
    </source>
</evidence>
<organism evidence="8 9">
    <name type="scientific">Salipiger aestuarii</name>
    <dbReference type="NCBI Taxonomy" id="568098"/>
    <lineage>
        <taxon>Bacteria</taxon>
        <taxon>Pseudomonadati</taxon>
        <taxon>Pseudomonadota</taxon>
        <taxon>Alphaproteobacteria</taxon>
        <taxon>Rhodobacterales</taxon>
        <taxon>Roseobacteraceae</taxon>
        <taxon>Salipiger</taxon>
    </lineage>
</organism>
<keyword evidence="6" id="KW-0326">Glycosidase</keyword>
<comment type="catalytic activity">
    <reaction evidence="1">
        <text>Endohydrolysis of (1-&gt;4)-beta-D-glucosidic linkages in cellulose, lichenin and cereal beta-D-glucans.</text>
        <dbReference type="EC" id="3.2.1.4"/>
    </reaction>
</comment>
<keyword evidence="5" id="KW-0136">Cellulose degradation</keyword>